<reference evidence="1" key="2">
    <citation type="journal article" date="2015" name="Data Brief">
        <title>Shoot transcriptome of the giant reed, Arundo donax.</title>
        <authorList>
            <person name="Barrero R.A."/>
            <person name="Guerrero F.D."/>
            <person name="Moolhuijzen P."/>
            <person name="Goolsby J.A."/>
            <person name="Tidwell J."/>
            <person name="Bellgard S.E."/>
            <person name="Bellgard M.I."/>
        </authorList>
    </citation>
    <scope>NUCLEOTIDE SEQUENCE</scope>
    <source>
        <tissue evidence="1">Shoot tissue taken approximately 20 cm above the soil surface</tissue>
    </source>
</reference>
<proteinExistence type="predicted"/>
<sequence length="11" mass="1134">MWQASLVAAAS</sequence>
<evidence type="ECO:0000313" key="1">
    <source>
        <dbReference type="EMBL" id="JAE11312.1"/>
    </source>
</evidence>
<name>A0A0A9FG35_ARUDO</name>
<dbReference type="EMBL" id="GBRH01186584">
    <property type="protein sequence ID" value="JAE11312.1"/>
    <property type="molecule type" value="Transcribed_RNA"/>
</dbReference>
<organism evidence="1">
    <name type="scientific">Arundo donax</name>
    <name type="common">Giant reed</name>
    <name type="synonym">Donax arundinaceus</name>
    <dbReference type="NCBI Taxonomy" id="35708"/>
    <lineage>
        <taxon>Eukaryota</taxon>
        <taxon>Viridiplantae</taxon>
        <taxon>Streptophyta</taxon>
        <taxon>Embryophyta</taxon>
        <taxon>Tracheophyta</taxon>
        <taxon>Spermatophyta</taxon>
        <taxon>Magnoliopsida</taxon>
        <taxon>Liliopsida</taxon>
        <taxon>Poales</taxon>
        <taxon>Poaceae</taxon>
        <taxon>PACMAD clade</taxon>
        <taxon>Arundinoideae</taxon>
        <taxon>Arundineae</taxon>
        <taxon>Arundo</taxon>
    </lineage>
</organism>
<protein>
    <submittedName>
        <fullName evidence="1">Uncharacterized protein</fullName>
    </submittedName>
</protein>
<accession>A0A0A9FG35</accession>
<reference evidence="1" key="1">
    <citation type="submission" date="2014-09" db="EMBL/GenBank/DDBJ databases">
        <authorList>
            <person name="Magalhaes I.L.F."/>
            <person name="Oliveira U."/>
            <person name="Santos F.R."/>
            <person name="Vidigal T.H.D.A."/>
            <person name="Brescovit A.D."/>
            <person name="Santos A.J."/>
        </authorList>
    </citation>
    <scope>NUCLEOTIDE SEQUENCE</scope>
    <source>
        <tissue evidence="1">Shoot tissue taken approximately 20 cm above the soil surface</tissue>
    </source>
</reference>